<gene>
    <name evidence="1" type="ORF">SCALOS_LOCUS7944</name>
</gene>
<dbReference type="Proteomes" id="UP000789860">
    <property type="component" value="Unassembled WGS sequence"/>
</dbReference>
<keyword evidence="2" id="KW-1185">Reference proteome</keyword>
<evidence type="ECO:0000313" key="2">
    <source>
        <dbReference type="Proteomes" id="UP000789860"/>
    </source>
</evidence>
<name>A0ACA9NAX9_9GLOM</name>
<proteinExistence type="predicted"/>
<reference evidence="1" key="1">
    <citation type="submission" date="2021-06" db="EMBL/GenBank/DDBJ databases">
        <authorList>
            <person name="Kallberg Y."/>
            <person name="Tangrot J."/>
            <person name="Rosling A."/>
        </authorList>
    </citation>
    <scope>NUCLEOTIDE SEQUENCE</scope>
    <source>
        <strain evidence="1">AU212A</strain>
    </source>
</reference>
<feature type="non-terminal residue" evidence="1">
    <location>
        <position position="196"/>
    </location>
</feature>
<dbReference type="EMBL" id="CAJVPM010019528">
    <property type="protein sequence ID" value="CAG8630285.1"/>
    <property type="molecule type" value="Genomic_DNA"/>
</dbReference>
<organism evidence="1 2">
    <name type="scientific">Scutellospora calospora</name>
    <dbReference type="NCBI Taxonomy" id="85575"/>
    <lineage>
        <taxon>Eukaryota</taxon>
        <taxon>Fungi</taxon>
        <taxon>Fungi incertae sedis</taxon>
        <taxon>Mucoromycota</taxon>
        <taxon>Glomeromycotina</taxon>
        <taxon>Glomeromycetes</taxon>
        <taxon>Diversisporales</taxon>
        <taxon>Gigasporaceae</taxon>
        <taxon>Scutellospora</taxon>
    </lineage>
</organism>
<sequence>MSKRLRTSYATKACTNCQRKHAKCSGEIPCINCTEKSLECCILITGKKRGPKTKRHNNIAEHYNKHYNTKGILEITNSIKDPLDDNSKHLLSENFEITQPHYVPTTNYDPYDSTNLFNSNGVQSSLEFQQENASRGVMHGILIIPIDFSPNITFNGGCNFELYENNLISGSYFPNYNSLYSFDNYNSSISILDKYN</sequence>
<accession>A0ACA9NAX9</accession>
<comment type="caution">
    <text evidence="1">The sequence shown here is derived from an EMBL/GenBank/DDBJ whole genome shotgun (WGS) entry which is preliminary data.</text>
</comment>
<protein>
    <submittedName>
        <fullName evidence="1">9773_t:CDS:1</fullName>
    </submittedName>
</protein>
<evidence type="ECO:0000313" key="1">
    <source>
        <dbReference type="EMBL" id="CAG8630285.1"/>
    </source>
</evidence>